<dbReference type="EMBL" id="SMKW01000113">
    <property type="protein sequence ID" value="TDD36243.1"/>
    <property type="molecule type" value="Genomic_DNA"/>
</dbReference>
<dbReference type="AlphaFoldDB" id="A0A4R4XXJ7"/>
<sequence>MSAKSTRRVGVIAGLALLPALVFGGTAVATSADGQVTKSHPSQTQQVKPSDETHNIRVEGEVSKIEKRGDVVRGEVTVFSVVAHPGGPELEFVLTPDTVVELENGAPEVGEKVTASGEVQQDGKTVFADHMVFH</sequence>
<keyword evidence="4" id="KW-1185">Reference proteome</keyword>
<dbReference type="RefSeq" id="WP_132494400.1">
    <property type="nucleotide sequence ID" value="NZ_SMKW01000113.1"/>
</dbReference>
<reference evidence="3 4" key="1">
    <citation type="submission" date="2019-03" db="EMBL/GenBank/DDBJ databases">
        <title>Draft genome sequences of novel Actinobacteria.</title>
        <authorList>
            <person name="Sahin N."/>
            <person name="Ay H."/>
            <person name="Saygin H."/>
        </authorList>
    </citation>
    <scope>NUCLEOTIDE SEQUENCE [LARGE SCALE GENOMIC DNA]</scope>
    <source>
        <strain evidence="3 4">7K502</strain>
    </source>
</reference>
<comment type="caution">
    <text evidence="3">The sequence shown here is derived from an EMBL/GenBank/DDBJ whole genome shotgun (WGS) entry which is preliminary data.</text>
</comment>
<dbReference type="Proteomes" id="UP000294947">
    <property type="component" value="Unassembled WGS sequence"/>
</dbReference>
<proteinExistence type="predicted"/>
<evidence type="ECO:0000256" key="2">
    <source>
        <dbReference type="SAM" id="SignalP"/>
    </source>
</evidence>
<feature type="signal peptide" evidence="2">
    <location>
        <begin position="1"/>
        <end position="29"/>
    </location>
</feature>
<evidence type="ECO:0000313" key="4">
    <source>
        <dbReference type="Proteomes" id="UP000294947"/>
    </source>
</evidence>
<name>A0A4R4XXJ7_9PSEU</name>
<evidence type="ECO:0000313" key="3">
    <source>
        <dbReference type="EMBL" id="TDD36243.1"/>
    </source>
</evidence>
<keyword evidence="2" id="KW-0732">Signal</keyword>
<feature type="chain" id="PRO_5020248346" evidence="2">
    <location>
        <begin position="30"/>
        <end position="134"/>
    </location>
</feature>
<feature type="compositionally biased region" description="Polar residues" evidence="1">
    <location>
        <begin position="32"/>
        <end position="48"/>
    </location>
</feature>
<evidence type="ECO:0000256" key="1">
    <source>
        <dbReference type="SAM" id="MobiDB-lite"/>
    </source>
</evidence>
<gene>
    <name evidence="3" type="ORF">E1288_42315</name>
</gene>
<dbReference type="OrthoDB" id="3687166at2"/>
<accession>A0A4R4XXJ7</accession>
<feature type="region of interest" description="Disordered" evidence="1">
    <location>
        <begin position="32"/>
        <end position="53"/>
    </location>
</feature>
<protein>
    <submittedName>
        <fullName evidence="3">Uncharacterized protein</fullName>
    </submittedName>
</protein>
<organism evidence="3 4">
    <name type="scientific">Saccharopolyspora elongata</name>
    <dbReference type="NCBI Taxonomy" id="2530387"/>
    <lineage>
        <taxon>Bacteria</taxon>
        <taxon>Bacillati</taxon>
        <taxon>Actinomycetota</taxon>
        <taxon>Actinomycetes</taxon>
        <taxon>Pseudonocardiales</taxon>
        <taxon>Pseudonocardiaceae</taxon>
        <taxon>Saccharopolyspora</taxon>
    </lineage>
</organism>